<dbReference type="Proteomes" id="UP000193642">
    <property type="component" value="Unassembled WGS sequence"/>
</dbReference>
<feature type="region of interest" description="Disordered" evidence="1">
    <location>
        <begin position="857"/>
        <end position="877"/>
    </location>
</feature>
<feature type="compositionally biased region" description="Basic and acidic residues" evidence="1">
    <location>
        <begin position="270"/>
        <end position="295"/>
    </location>
</feature>
<feature type="compositionally biased region" description="Polar residues" evidence="1">
    <location>
        <begin position="611"/>
        <end position="633"/>
    </location>
</feature>
<reference evidence="2 3" key="1">
    <citation type="submission" date="2016-07" db="EMBL/GenBank/DDBJ databases">
        <title>Pervasive Adenine N6-methylation of Active Genes in Fungi.</title>
        <authorList>
            <consortium name="DOE Joint Genome Institute"/>
            <person name="Mondo S.J."/>
            <person name="Dannebaum R.O."/>
            <person name="Kuo R.C."/>
            <person name="Labutti K."/>
            <person name="Haridas S."/>
            <person name="Kuo A."/>
            <person name="Salamov A."/>
            <person name="Ahrendt S.R."/>
            <person name="Lipzen A."/>
            <person name="Sullivan W."/>
            <person name="Andreopoulos W.B."/>
            <person name="Clum A."/>
            <person name="Lindquist E."/>
            <person name="Daum C."/>
            <person name="Ramamoorthy G.K."/>
            <person name="Gryganskyi A."/>
            <person name="Culley D."/>
            <person name="Magnuson J.K."/>
            <person name="James T.Y."/>
            <person name="O'Malley M.A."/>
            <person name="Stajich J.E."/>
            <person name="Spatafora J.W."/>
            <person name="Visel A."/>
            <person name="Grigoriev I.V."/>
        </authorList>
    </citation>
    <scope>NUCLEOTIDE SEQUENCE [LARGE SCALE GENOMIC DNA]</scope>
    <source>
        <strain evidence="2 3">JEL800</strain>
    </source>
</reference>
<dbReference type="OrthoDB" id="2162862at2759"/>
<feature type="compositionally biased region" description="Low complexity" evidence="1">
    <location>
        <begin position="194"/>
        <end position="204"/>
    </location>
</feature>
<feature type="compositionally biased region" description="Low complexity" evidence="1">
    <location>
        <begin position="1288"/>
        <end position="1306"/>
    </location>
</feature>
<feature type="compositionally biased region" description="Polar residues" evidence="1">
    <location>
        <begin position="67"/>
        <end position="79"/>
    </location>
</feature>
<feature type="compositionally biased region" description="Low complexity" evidence="1">
    <location>
        <begin position="249"/>
        <end position="265"/>
    </location>
</feature>
<feature type="compositionally biased region" description="Low complexity" evidence="1">
    <location>
        <begin position="1114"/>
        <end position="1128"/>
    </location>
</feature>
<feature type="compositionally biased region" description="Polar residues" evidence="1">
    <location>
        <begin position="223"/>
        <end position="240"/>
    </location>
</feature>
<proteinExistence type="predicted"/>
<feature type="compositionally biased region" description="Basic and acidic residues" evidence="1">
    <location>
        <begin position="494"/>
        <end position="510"/>
    </location>
</feature>
<feature type="region of interest" description="Disordered" evidence="1">
    <location>
        <begin position="1"/>
        <end position="119"/>
    </location>
</feature>
<feature type="region of interest" description="Disordered" evidence="1">
    <location>
        <begin position="145"/>
        <end position="677"/>
    </location>
</feature>
<protein>
    <submittedName>
        <fullName evidence="2">Uncharacterized protein</fullName>
    </submittedName>
</protein>
<feature type="region of interest" description="Disordered" evidence="1">
    <location>
        <begin position="1239"/>
        <end position="1319"/>
    </location>
</feature>
<accession>A0A1Y2C024</accession>
<organism evidence="2 3">
    <name type="scientific">Rhizoclosmatium globosum</name>
    <dbReference type="NCBI Taxonomy" id="329046"/>
    <lineage>
        <taxon>Eukaryota</taxon>
        <taxon>Fungi</taxon>
        <taxon>Fungi incertae sedis</taxon>
        <taxon>Chytridiomycota</taxon>
        <taxon>Chytridiomycota incertae sedis</taxon>
        <taxon>Chytridiomycetes</taxon>
        <taxon>Chytridiales</taxon>
        <taxon>Chytriomycetaceae</taxon>
        <taxon>Rhizoclosmatium</taxon>
    </lineage>
</organism>
<feature type="compositionally biased region" description="Low complexity" evidence="1">
    <location>
        <begin position="80"/>
        <end position="90"/>
    </location>
</feature>
<comment type="caution">
    <text evidence="2">The sequence shown here is derived from an EMBL/GenBank/DDBJ whole genome shotgun (WGS) entry which is preliminary data.</text>
</comment>
<dbReference type="EMBL" id="MCGO01000035">
    <property type="protein sequence ID" value="ORY40393.1"/>
    <property type="molecule type" value="Genomic_DNA"/>
</dbReference>
<feature type="compositionally biased region" description="Low complexity" evidence="1">
    <location>
        <begin position="391"/>
        <end position="402"/>
    </location>
</feature>
<evidence type="ECO:0000313" key="3">
    <source>
        <dbReference type="Proteomes" id="UP000193642"/>
    </source>
</evidence>
<feature type="compositionally biased region" description="Basic and acidic residues" evidence="1">
    <location>
        <begin position="711"/>
        <end position="728"/>
    </location>
</feature>
<feature type="compositionally biased region" description="Basic and acidic residues" evidence="1">
    <location>
        <begin position="1057"/>
        <end position="1086"/>
    </location>
</feature>
<feature type="compositionally biased region" description="Basic and acidic residues" evidence="1">
    <location>
        <begin position="160"/>
        <end position="179"/>
    </location>
</feature>
<feature type="compositionally biased region" description="Basic and acidic residues" evidence="1">
    <location>
        <begin position="530"/>
        <end position="544"/>
    </location>
</feature>
<keyword evidence="3" id="KW-1185">Reference proteome</keyword>
<feature type="region of interest" description="Disordered" evidence="1">
    <location>
        <begin position="701"/>
        <end position="749"/>
    </location>
</feature>
<feature type="region of interest" description="Disordered" evidence="1">
    <location>
        <begin position="1107"/>
        <end position="1148"/>
    </location>
</feature>
<feature type="compositionally biased region" description="Basic and acidic residues" evidence="1">
    <location>
        <begin position="406"/>
        <end position="445"/>
    </location>
</feature>
<evidence type="ECO:0000256" key="1">
    <source>
        <dbReference type="SAM" id="MobiDB-lite"/>
    </source>
</evidence>
<feature type="compositionally biased region" description="Basic and acidic residues" evidence="1">
    <location>
        <begin position="369"/>
        <end position="390"/>
    </location>
</feature>
<feature type="region of interest" description="Disordered" evidence="1">
    <location>
        <begin position="973"/>
        <end position="1086"/>
    </location>
</feature>
<feature type="compositionally biased region" description="Polar residues" evidence="1">
    <location>
        <begin position="545"/>
        <end position="597"/>
    </location>
</feature>
<name>A0A1Y2C024_9FUNG</name>
<feature type="compositionally biased region" description="Basic and acidic residues" evidence="1">
    <location>
        <begin position="91"/>
        <end position="100"/>
    </location>
</feature>
<feature type="compositionally biased region" description="Basic and acidic residues" evidence="1">
    <location>
        <begin position="995"/>
        <end position="1008"/>
    </location>
</feature>
<sequence>MFKKKAEVGVSNSTNEPEKLPSLPSKQSDATIKSVGASISPASEKPQQAKLNPPKSVAIDPEPKPTDSISARTSVATTESPSSPSVPKSDVIVKKIERNPNSRRISQPTAATEPVAPGGIQRVERRVANTRHAAVTVVNVADGVTNPRSSIIGPLPDPAVQEKKIQQLKEEKRLAESHEGASPGSKVRFDMDGTTAAAAAASTSVTNKTGDGPTSILRKSVGATGTTLDGSEPSSVSPRISFQEPLVEPASSPKSKPPTKTASNKLPAKSAKESTDDKDKVEKGDKAEKPEKSVPKDPSTSPSKIPRTRSQTEIPEAISSTTESTPKTATKDSKLPNKASALTPGKKSDSQGSLITVSKKKLIPIDKPGLAKDTKEKGVADLPTKEKDTKAAVSKAEAKPAANPVKEAKKEEKSETEKDSKKGKDAKPVATTETKDTKAKSKEAPASKATAKPEGTNAAKPRSQKDTPKPKPGGSTANSKEKLKGTPGASGSKDLLKVADKSGEGVETPKRQKSLSEPPTQKAGKLAKLGPDEGKPASIDELKKSNQNLLSPVKVSRTNLSKTGSKSVLNSSTNIAESKRLSSVNINAETSRSNSINKPLAAKSLSKDNIVKQSTSSLNDESKGMTKSKSNSKLDLAAAAKTPKSISTSERPGTKPGTSKKASEKVPSDPSNSRLQRTLKLRASLKLDVDGVFAMGLAAPVEDDLSPPTDLPKELLEPEKPADTKPYVEEEPETPAIPAVSSPLPLKRHPSARRTVMKAIGYPATGWSAEKFDEKETDTPMPQYRFRRAKSLEDATRVYSEYRETHPLPFGHHGTFSEYRAVRGDNVETESQAKTNPHQTYEDAMMESFGFTVPPAPPATPNHKRPTTVPIPTPQRPGTTIIAANKLAPRKLQSAQELKSVMGTTAIPPLPPLAKPPASLGSQVAPPPSIAENSVKYLEQYINRAKKAGREPPTVILQNQMRNVGVAAGAGGGVPTLDSFPRRPAPPPILRKPGKSSDRDGVRNRQASEPRGGASGAGEDWERYSNIVQRRTGWEPGVSYLDDEEEENRGRSRSRRRENTPADFGERAKSEPRIKSLERGLATRESMRPVPVSNGLYEEEPFGFEDVGQPLDWSQSKKAGAQKSAGKSIMSKPKSKANSPKVARKSKGMIATSSLKGKPLKRIELEPEPQAMPSNFQSQAQFTMPWLNNQMGMMGIQPNGMFPQNFPMYLQDPHQQQASQLQLQQQLIQNHFPWFSSFNAFPPHQHFQAPPSKQHQEGSEAPAKSVSTKPKAKDSKLNSVKSAKKSNAKASTKSTQKQTTTSTTTDRGPKPPRPPTALPTYNSMYTNQLPQMMSPQPFVPPTLMPARIRVQNVPVVMLQQAMVIEPTGEPPGSYGTEMGQPTFMSSAFAAWNRGLEEAMPPPVVEEVVEEVKEVEKKGKKGVKIREKSRGRSGVRSMIAKGIIGRHKGGD</sequence>
<gene>
    <name evidence="2" type="ORF">BCR33DRAFT_852726</name>
</gene>
<feature type="compositionally biased region" description="Polar residues" evidence="1">
    <location>
        <begin position="298"/>
        <end position="328"/>
    </location>
</feature>
<evidence type="ECO:0000313" key="2">
    <source>
        <dbReference type="EMBL" id="ORY40393.1"/>
    </source>
</evidence>